<dbReference type="Proteomes" id="UP001279012">
    <property type="component" value="Unassembled WGS sequence"/>
</dbReference>
<dbReference type="PANTHER" id="PTHR35342">
    <property type="entry name" value="TRICARBOXYLIC TRANSPORT PROTEIN"/>
    <property type="match status" value="1"/>
</dbReference>
<organism evidence="3 4">
    <name type="scientific">Klebsiella aerogenes</name>
    <name type="common">Enterobacter aerogenes</name>
    <dbReference type="NCBI Taxonomy" id="548"/>
    <lineage>
        <taxon>Bacteria</taxon>
        <taxon>Pseudomonadati</taxon>
        <taxon>Pseudomonadota</taxon>
        <taxon>Gammaproteobacteria</taxon>
        <taxon>Enterobacterales</taxon>
        <taxon>Enterobacteriaceae</taxon>
        <taxon>Klebsiella/Raoultella group</taxon>
        <taxon>Klebsiella</taxon>
    </lineage>
</organism>
<keyword evidence="1" id="KW-0812">Transmembrane</keyword>
<evidence type="ECO:0000259" key="2">
    <source>
        <dbReference type="Pfam" id="PF01970"/>
    </source>
</evidence>
<keyword evidence="1" id="KW-0472">Membrane</keyword>
<feature type="non-terminal residue" evidence="3">
    <location>
        <position position="1"/>
    </location>
</feature>
<dbReference type="PANTHER" id="PTHR35342:SF5">
    <property type="entry name" value="TRICARBOXYLIC TRANSPORT PROTEIN"/>
    <property type="match status" value="1"/>
</dbReference>
<evidence type="ECO:0000313" key="4">
    <source>
        <dbReference type="Proteomes" id="UP001279012"/>
    </source>
</evidence>
<protein>
    <submittedName>
        <fullName evidence="3">Tripartite tricarboxylate transporter permease</fullName>
    </submittedName>
</protein>
<gene>
    <name evidence="3" type="ORF">SJ059_33900</name>
</gene>
<comment type="caution">
    <text evidence="3">The sequence shown here is derived from an EMBL/GenBank/DDBJ whole genome shotgun (WGS) entry which is preliminary data.</text>
</comment>
<sequence length="78" mass="8435">VLVPIIFVLCSVGAYSGNHSIIDVFVMMGAGLLAYIMIKLDFSMSPVVIGIILGPMAESNLRRALMMSQGDLSILYTR</sequence>
<dbReference type="EMBL" id="JAWZZT010002048">
    <property type="protein sequence ID" value="MDX7019419.1"/>
    <property type="molecule type" value="Genomic_DNA"/>
</dbReference>
<dbReference type="InterPro" id="IPR002823">
    <property type="entry name" value="DUF112_TM"/>
</dbReference>
<name>A0AAW9EFE8_KLEAE</name>
<feature type="non-terminal residue" evidence="3">
    <location>
        <position position="78"/>
    </location>
</feature>
<feature type="domain" description="DUF112" evidence="2">
    <location>
        <begin position="1"/>
        <end position="49"/>
    </location>
</feature>
<evidence type="ECO:0000256" key="1">
    <source>
        <dbReference type="SAM" id="Phobius"/>
    </source>
</evidence>
<dbReference type="Pfam" id="PF01970">
    <property type="entry name" value="TctA"/>
    <property type="match status" value="1"/>
</dbReference>
<proteinExistence type="predicted"/>
<feature type="transmembrane region" description="Helical" evidence="1">
    <location>
        <begin position="32"/>
        <end position="57"/>
    </location>
</feature>
<reference evidence="3" key="1">
    <citation type="submission" date="2023-11" db="EMBL/GenBank/DDBJ databases">
        <title>Detection of rare carbapenemases in Enterobacterales - comparison of two colorimetric and two CIM-based carbapenemase assays.</title>
        <authorList>
            <person name="Schaffarczyk L."/>
            <person name="Noster J."/>
            <person name="Stelzer Y."/>
            <person name="Sattler J."/>
            <person name="Gatermann S."/>
            <person name="Hamprecht A."/>
        </authorList>
    </citation>
    <scope>NUCLEOTIDE SEQUENCE</scope>
    <source>
        <strain evidence="3">CIM-Cont-037</strain>
    </source>
</reference>
<dbReference type="AlphaFoldDB" id="A0AAW9EFE8"/>
<evidence type="ECO:0000313" key="3">
    <source>
        <dbReference type="EMBL" id="MDX7019419.1"/>
    </source>
</evidence>
<accession>A0AAW9EFE8</accession>
<keyword evidence="1" id="KW-1133">Transmembrane helix</keyword>